<dbReference type="RefSeq" id="YP_009269167.1">
    <property type="nucleotide sequence ID" value="NC_030696.1"/>
</dbReference>
<dbReference type="Proteomes" id="UP000201458">
    <property type="component" value="Segment"/>
</dbReference>
<dbReference type="KEGG" id="vg:28378513"/>
<reference evidence="2 3" key="1">
    <citation type="submission" date="2016-03" db="EMBL/GenBank/DDBJ databases">
        <authorList>
            <person name="Montgomery M.T."/>
            <person name="Guerrero C.A."/>
            <person name="Mavrich T.N."/>
            <person name="Pope W.H."/>
            <person name="Garlena R.A."/>
            <person name="Russell D.A."/>
            <person name="Jacobs-Sera D."/>
            <person name="Hendrix R.W."/>
            <person name="Hatfull G.F."/>
        </authorList>
    </citation>
    <scope>NUCLEOTIDE SEQUENCE [LARGE SCALE GENOMIC DNA]</scope>
</reference>
<keyword evidence="1" id="KW-1133">Transmembrane helix</keyword>
<feature type="transmembrane region" description="Helical" evidence="1">
    <location>
        <begin position="12"/>
        <end position="34"/>
    </location>
</feature>
<protein>
    <submittedName>
        <fullName evidence="2">Uncharacterized protein</fullName>
    </submittedName>
</protein>
<proteinExistence type="predicted"/>
<keyword evidence="3" id="KW-1185">Reference proteome</keyword>
<evidence type="ECO:0000313" key="3">
    <source>
        <dbReference type="Proteomes" id="UP000201458"/>
    </source>
</evidence>
<name>A0A160DEB9_9CAUD</name>
<organism evidence="2 3">
    <name type="scientific">Gordonia phage Smoothie</name>
    <dbReference type="NCBI Taxonomy" id="1838078"/>
    <lineage>
        <taxon>Viruses</taxon>
        <taxon>Duplodnaviria</taxon>
        <taxon>Heunggongvirae</taxon>
        <taxon>Uroviricota</taxon>
        <taxon>Caudoviricetes</taxon>
        <taxon>Smoothievirus</taxon>
        <taxon>Smoothievirus smoothie</taxon>
    </lineage>
</organism>
<dbReference type="GeneID" id="28378513"/>
<keyword evidence="1" id="KW-0472">Membrane</keyword>
<sequence length="100" mass="11042">MSAWTPDAWNDVGIVAFLILGVGLLALCFIRGWLVLGPSHKEIVAEKDRALTHANELVGKLTEVSAIQAQTIAENSARAQVTDHVLQSIRDVYEDRMRET</sequence>
<dbReference type="EMBL" id="KU998244">
    <property type="protein sequence ID" value="ANA86210.1"/>
    <property type="molecule type" value="Genomic_DNA"/>
</dbReference>
<accession>A0A160DEB9</accession>
<keyword evidence="1" id="KW-0812">Transmembrane</keyword>
<gene>
    <name evidence="2" type="primary">54</name>
    <name evidence="2" type="ORF">PBI_SMOOTHIE_54</name>
</gene>
<evidence type="ECO:0000313" key="2">
    <source>
        <dbReference type="EMBL" id="ANA86210.1"/>
    </source>
</evidence>
<evidence type="ECO:0000256" key="1">
    <source>
        <dbReference type="SAM" id="Phobius"/>
    </source>
</evidence>